<evidence type="ECO:0000313" key="1">
    <source>
        <dbReference type="EMBL" id="GAA4375083.1"/>
    </source>
</evidence>
<evidence type="ECO:0008006" key="3">
    <source>
        <dbReference type="Google" id="ProtNLM"/>
    </source>
</evidence>
<dbReference type="EMBL" id="BAABHA010000002">
    <property type="protein sequence ID" value="GAA4375083.1"/>
    <property type="molecule type" value="Genomic_DNA"/>
</dbReference>
<dbReference type="Proteomes" id="UP001500454">
    <property type="component" value="Unassembled WGS sequence"/>
</dbReference>
<accession>A0ABP8IVH7</accession>
<keyword evidence="2" id="KW-1185">Reference proteome</keyword>
<sequence>MLLAAPVWAQVSPIIDRTDMPAVTAAAPVDTMRISRAAPTLPPSAPPLSRRGANQTWNYGALVATAQAVDRYVAVSATFPIYQLSFGVLGGVNRATVASPEPLPAGLGGTLPITDPYQFYNVSAATAPAQDYRSVGFGGTLNGFQVPVTYRSQAEQDVIYRFPLSFASAPDSSVSFLETPAAAAATGYFNRRRKRVNTVDAWGTLTTPFGTFQTVRVVSKLIDRDSIALGGMPGFGIAVPVTREYKWLAKTHHVPLLTITTQMLGGVETITAVQYRDIYRRIVLAARPTANLPELTVFPNPVATGQSTHLSGLGSGLKATVTATDLAGRMLFEQTLAVTQGACTIPADAFGAFRGVALLTVQTAQGVAVRRVVRQK</sequence>
<name>A0ABP8IVH7_9BACT</name>
<protein>
    <recommendedName>
        <fullName evidence="3">T9SS type A sorting domain-containing protein</fullName>
    </recommendedName>
</protein>
<gene>
    <name evidence="1" type="ORF">GCM10023186_07350</name>
</gene>
<proteinExistence type="predicted"/>
<evidence type="ECO:0000313" key="2">
    <source>
        <dbReference type="Proteomes" id="UP001500454"/>
    </source>
</evidence>
<comment type="caution">
    <text evidence="1">The sequence shown here is derived from an EMBL/GenBank/DDBJ whole genome shotgun (WGS) entry which is preliminary data.</text>
</comment>
<reference evidence="2" key="1">
    <citation type="journal article" date="2019" name="Int. J. Syst. Evol. Microbiol.">
        <title>The Global Catalogue of Microorganisms (GCM) 10K type strain sequencing project: providing services to taxonomists for standard genome sequencing and annotation.</title>
        <authorList>
            <consortium name="The Broad Institute Genomics Platform"/>
            <consortium name="The Broad Institute Genome Sequencing Center for Infectious Disease"/>
            <person name="Wu L."/>
            <person name="Ma J."/>
        </authorList>
    </citation>
    <scope>NUCLEOTIDE SEQUENCE [LARGE SCALE GENOMIC DNA]</scope>
    <source>
        <strain evidence="2">JCM 17924</strain>
    </source>
</reference>
<organism evidence="1 2">
    <name type="scientific">Hymenobacter koreensis</name>
    <dbReference type="NCBI Taxonomy" id="1084523"/>
    <lineage>
        <taxon>Bacteria</taxon>
        <taxon>Pseudomonadati</taxon>
        <taxon>Bacteroidota</taxon>
        <taxon>Cytophagia</taxon>
        <taxon>Cytophagales</taxon>
        <taxon>Hymenobacteraceae</taxon>
        <taxon>Hymenobacter</taxon>
    </lineage>
</organism>